<protein>
    <recommendedName>
        <fullName evidence="5">Signal peptidase</fullName>
    </recommendedName>
</protein>
<dbReference type="EMBL" id="JACHLC010000003">
    <property type="protein sequence ID" value="MBB6371917.1"/>
    <property type="molecule type" value="Genomic_DNA"/>
</dbReference>
<proteinExistence type="predicted"/>
<feature type="signal peptide" evidence="2">
    <location>
        <begin position="1"/>
        <end position="21"/>
    </location>
</feature>
<evidence type="ECO:0000313" key="4">
    <source>
        <dbReference type="Proteomes" id="UP000589738"/>
    </source>
</evidence>
<evidence type="ECO:0008006" key="5">
    <source>
        <dbReference type="Google" id="ProtNLM"/>
    </source>
</evidence>
<keyword evidence="1" id="KW-0472">Membrane</keyword>
<dbReference type="AlphaFoldDB" id="A0A841N5X3"/>
<dbReference type="Proteomes" id="UP000589738">
    <property type="component" value="Unassembled WGS sequence"/>
</dbReference>
<keyword evidence="4" id="KW-1185">Reference proteome</keyword>
<evidence type="ECO:0000256" key="2">
    <source>
        <dbReference type="SAM" id="SignalP"/>
    </source>
</evidence>
<name>A0A841N5X3_9FLAO</name>
<evidence type="ECO:0000313" key="3">
    <source>
        <dbReference type="EMBL" id="MBB6371917.1"/>
    </source>
</evidence>
<comment type="caution">
    <text evidence="3">The sequence shown here is derived from an EMBL/GenBank/DDBJ whole genome shotgun (WGS) entry which is preliminary data.</text>
</comment>
<gene>
    <name evidence="3" type="ORF">HNP36_003002</name>
</gene>
<evidence type="ECO:0000256" key="1">
    <source>
        <dbReference type="SAM" id="Phobius"/>
    </source>
</evidence>
<feature type="chain" id="PRO_5032760883" description="Signal peptidase" evidence="2">
    <location>
        <begin position="22"/>
        <end position="73"/>
    </location>
</feature>
<keyword evidence="2" id="KW-0732">Signal</keyword>
<reference evidence="3 4" key="1">
    <citation type="submission" date="2020-08" db="EMBL/GenBank/DDBJ databases">
        <title>Functional genomics of gut bacteria from endangered species of beetles.</title>
        <authorList>
            <person name="Carlos-Shanley C."/>
        </authorList>
    </citation>
    <scope>NUCLEOTIDE SEQUENCE [LARGE SCALE GENOMIC DNA]</scope>
    <source>
        <strain evidence="3 4">S00136</strain>
    </source>
</reference>
<dbReference type="RefSeq" id="WP_184167511.1">
    <property type="nucleotide sequence ID" value="NZ_JACHLC010000003.1"/>
</dbReference>
<keyword evidence="1" id="KW-1133">Transmembrane helix</keyword>
<accession>A0A841N5X3</accession>
<feature type="transmembrane region" description="Helical" evidence="1">
    <location>
        <begin position="48"/>
        <end position="65"/>
    </location>
</feature>
<organism evidence="3 4">
    <name type="scientific">Chryseobacterium shigense</name>
    <dbReference type="NCBI Taxonomy" id="297244"/>
    <lineage>
        <taxon>Bacteria</taxon>
        <taxon>Pseudomonadati</taxon>
        <taxon>Bacteroidota</taxon>
        <taxon>Flavobacteriia</taxon>
        <taxon>Flavobacteriales</taxon>
        <taxon>Weeksellaceae</taxon>
        <taxon>Chryseobacterium group</taxon>
        <taxon>Chryseobacterium</taxon>
    </lineage>
</organism>
<sequence>MKTINKLVLALFFFGTLLVKADDEIPPVPGGGNTGVVGPGGPASPIDMYVYLLSIVAIAFIMYYTKKLKSQKA</sequence>
<keyword evidence="1" id="KW-0812">Transmembrane</keyword>